<keyword evidence="4 6" id="KW-0067">ATP-binding</keyword>
<dbReference type="NCBIfam" id="TIGR00174">
    <property type="entry name" value="miaA"/>
    <property type="match status" value="1"/>
</dbReference>
<protein>
    <recommendedName>
        <fullName evidence="9">tRNA dimethylallyltransferase</fullName>
    </recommendedName>
</protein>
<dbReference type="InterPro" id="IPR018022">
    <property type="entry name" value="IPT"/>
</dbReference>
<dbReference type="GO" id="GO:0052381">
    <property type="term" value="F:tRNA dimethylallyltransferase activity"/>
    <property type="evidence" value="ECO:0007669"/>
    <property type="project" value="InterPro"/>
</dbReference>
<dbReference type="PANTHER" id="PTHR11088">
    <property type="entry name" value="TRNA DIMETHYLALLYLTRANSFERASE"/>
    <property type="match status" value="1"/>
</dbReference>
<comment type="caution">
    <text evidence="7">The sequence shown here is derived from an EMBL/GenBank/DDBJ whole genome shotgun (WGS) entry which is preliminary data.</text>
</comment>
<reference evidence="7" key="1">
    <citation type="submission" date="2021-01" db="EMBL/GenBank/DDBJ databases">
        <authorList>
            <consortium name="Genoscope - CEA"/>
            <person name="William W."/>
        </authorList>
    </citation>
    <scope>NUCLEOTIDE SEQUENCE</scope>
</reference>
<dbReference type="PANTHER" id="PTHR11088:SF60">
    <property type="entry name" value="TRNA DIMETHYLALLYLTRANSFERASE"/>
    <property type="match status" value="1"/>
</dbReference>
<evidence type="ECO:0000256" key="3">
    <source>
        <dbReference type="ARBA" id="ARBA00022741"/>
    </source>
</evidence>
<evidence type="ECO:0000256" key="4">
    <source>
        <dbReference type="ARBA" id="ARBA00022840"/>
    </source>
</evidence>
<evidence type="ECO:0000256" key="5">
    <source>
        <dbReference type="ARBA" id="ARBA00022842"/>
    </source>
</evidence>
<evidence type="ECO:0000313" key="7">
    <source>
        <dbReference type="EMBL" id="CAD8053167.1"/>
    </source>
</evidence>
<sequence length="430" mass="50346">MNNNGFIVYVIGTTAAGKTNLSLNLGIDNYEIISCDSMQIYKEANIMTAKATAAEQAIKKHHGIDLLDLESEGFNRKQWNNMAIQKIEELQSKGKIPVLVGGTHYYIESILFNQETEDKQMIQVAELNLNGKEPYEYLNEIDPLAAEKFHPNDHRRIINSIKFYQTTGQLPSEQLDHHSDQCKLRSNNFLILWPKWKKSEDLKMKVTERINEMLDQGGIEEILRIFERLHNKQNQVGGVLQSIGYRQFDKLFQYYKEFGLQFPNVDDKFQELLKEGTERLINDTMAYTKKQIQWIKNRILCNSKIDIIANRLFQLEFESTQTYKEQVIVPAQKIYSLFCQLSQDDKLGDEQFKISSQQLENILTITPQMIEKYKLTQKLKSRTNWKKQVCNLCNKTMNGPFEIEQHFKSRYHKLNLLKDAKLQNKKQKID</sequence>
<comment type="cofactor">
    <cofactor evidence="1">
        <name>Mg(2+)</name>
        <dbReference type="ChEBI" id="CHEBI:18420"/>
    </cofactor>
</comment>
<dbReference type="AlphaFoldDB" id="A0A8S1KES4"/>
<evidence type="ECO:0000313" key="8">
    <source>
        <dbReference type="Proteomes" id="UP000688137"/>
    </source>
</evidence>
<keyword evidence="5" id="KW-0460">Magnesium</keyword>
<dbReference type="OMA" id="VPHYLID"/>
<dbReference type="HAMAP" id="MF_00185">
    <property type="entry name" value="IPP_trans"/>
    <property type="match status" value="1"/>
</dbReference>
<name>A0A8S1KES4_PARPR</name>
<proteinExistence type="inferred from homology"/>
<comment type="similarity">
    <text evidence="6">Belongs to the IPP transferase family.</text>
</comment>
<keyword evidence="2 6" id="KW-0808">Transferase</keyword>
<dbReference type="GO" id="GO:0006400">
    <property type="term" value="P:tRNA modification"/>
    <property type="evidence" value="ECO:0007669"/>
    <property type="project" value="TreeGrafter"/>
</dbReference>
<evidence type="ECO:0008006" key="9">
    <source>
        <dbReference type="Google" id="ProtNLM"/>
    </source>
</evidence>
<dbReference type="EMBL" id="CAJJDM010000017">
    <property type="protein sequence ID" value="CAD8053167.1"/>
    <property type="molecule type" value="Genomic_DNA"/>
</dbReference>
<organism evidence="7 8">
    <name type="scientific">Paramecium primaurelia</name>
    <dbReference type="NCBI Taxonomy" id="5886"/>
    <lineage>
        <taxon>Eukaryota</taxon>
        <taxon>Sar</taxon>
        <taxon>Alveolata</taxon>
        <taxon>Ciliophora</taxon>
        <taxon>Intramacronucleata</taxon>
        <taxon>Oligohymenophorea</taxon>
        <taxon>Peniculida</taxon>
        <taxon>Parameciidae</taxon>
        <taxon>Paramecium</taxon>
    </lineage>
</organism>
<keyword evidence="3 6" id="KW-0547">Nucleotide-binding</keyword>
<dbReference type="GO" id="GO:0005524">
    <property type="term" value="F:ATP binding"/>
    <property type="evidence" value="ECO:0007669"/>
    <property type="project" value="UniProtKB-KW"/>
</dbReference>
<keyword evidence="8" id="KW-1185">Reference proteome</keyword>
<dbReference type="Pfam" id="PF01715">
    <property type="entry name" value="IPPT"/>
    <property type="match status" value="1"/>
</dbReference>
<evidence type="ECO:0000256" key="2">
    <source>
        <dbReference type="ARBA" id="ARBA00022679"/>
    </source>
</evidence>
<accession>A0A8S1KES4</accession>
<dbReference type="Proteomes" id="UP000688137">
    <property type="component" value="Unassembled WGS sequence"/>
</dbReference>
<gene>
    <name evidence="7" type="ORF">PPRIM_AZ9-3.1.T0200193</name>
</gene>
<dbReference type="InterPro" id="IPR039657">
    <property type="entry name" value="Dimethylallyltransferase"/>
</dbReference>
<evidence type="ECO:0000256" key="1">
    <source>
        <dbReference type="ARBA" id="ARBA00001946"/>
    </source>
</evidence>
<evidence type="ECO:0000256" key="6">
    <source>
        <dbReference type="RuleBase" id="RU003785"/>
    </source>
</evidence>